<evidence type="ECO:0000313" key="3">
    <source>
        <dbReference type="Proteomes" id="UP000238392"/>
    </source>
</evidence>
<gene>
    <name evidence="2" type="ORF">CLV74_104160</name>
</gene>
<name>A0A2T0WX34_9RHOB</name>
<feature type="region of interest" description="Disordered" evidence="1">
    <location>
        <begin position="1"/>
        <end position="47"/>
    </location>
</feature>
<accession>A0A2T0WX34</accession>
<dbReference type="AlphaFoldDB" id="A0A2T0WX34"/>
<protein>
    <submittedName>
        <fullName evidence="2">Uncharacterized protein</fullName>
    </submittedName>
</protein>
<reference evidence="2 3" key="1">
    <citation type="submission" date="2018-03" db="EMBL/GenBank/DDBJ databases">
        <title>Genomic Encyclopedia of Archaeal and Bacterial Type Strains, Phase II (KMG-II): from individual species to whole genera.</title>
        <authorList>
            <person name="Goeker M."/>
        </authorList>
    </citation>
    <scope>NUCLEOTIDE SEQUENCE [LARGE SCALE GENOMIC DNA]</scope>
    <source>
        <strain evidence="2 3">DSM 100212</strain>
    </source>
</reference>
<proteinExistence type="predicted"/>
<comment type="caution">
    <text evidence="2">The sequence shown here is derived from an EMBL/GenBank/DDBJ whole genome shotgun (WGS) entry which is preliminary data.</text>
</comment>
<keyword evidence="3" id="KW-1185">Reference proteome</keyword>
<dbReference type="EMBL" id="PVTQ01000004">
    <property type="protein sequence ID" value="PRY91144.1"/>
    <property type="molecule type" value="Genomic_DNA"/>
</dbReference>
<dbReference type="Proteomes" id="UP000238392">
    <property type="component" value="Unassembled WGS sequence"/>
</dbReference>
<evidence type="ECO:0000256" key="1">
    <source>
        <dbReference type="SAM" id="MobiDB-lite"/>
    </source>
</evidence>
<sequence length="64" mass="6689">MDVGSTKSVIAGYPGMPGTPDPNQQPEFRTPAERASDAAEISPAARAKMKTDMEAEEALIRAAG</sequence>
<evidence type="ECO:0000313" key="2">
    <source>
        <dbReference type="EMBL" id="PRY91144.1"/>
    </source>
</evidence>
<dbReference type="RefSeq" id="WP_106263672.1">
    <property type="nucleotide sequence ID" value="NZ_PVTQ01000004.1"/>
</dbReference>
<organism evidence="2 3">
    <name type="scientific">Donghicola tyrosinivorans</name>
    <dbReference type="NCBI Taxonomy" id="1652492"/>
    <lineage>
        <taxon>Bacteria</taxon>
        <taxon>Pseudomonadati</taxon>
        <taxon>Pseudomonadota</taxon>
        <taxon>Alphaproteobacteria</taxon>
        <taxon>Rhodobacterales</taxon>
        <taxon>Roseobacteraceae</taxon>
        <taxon>Donghicola</taxon>
    </lineage>
</organism>